<dbReference type="PROSITE" id="PS51257">
    <property type="entry name" value="PROKAR_LIPOPROTEIN"/>
    <property type="match status" value="1"/>
</dbReference>
<dbReference type="Proteomes" id="UP000536746">
    <property type="component" value="Unassembled WGS sequence"/>
</dbReference>
<gene>
    <name evidence="2" type="ORF">HNO84_20975</name>
</gene>
<organism evidence="2 3">
    <name type="scientific">Herbaspirillum robiniae</name>
    <dbReference type="NCBI Taxonomy" id="2014887"/>
    <lineage>
        <taxon>Bacteria</taxon>
        <taxon>Pseudomonadati</taxon>
        <taxon>Pseudomonadota</taxon>
        <taxon>Betaproteobacteria</taxon>
        <taxon>Burkholderiales</taxon>
        <taxon>Oxalobacteraceae</taxon>
        <taxon>Herbaspirillum</taxon>
    </lineage>
</organism>
<proteinExistence type="predicted"/>
<reference evidence="2 3" key="1">
    <citation type="journal article" date="2020" name="Front. Plant Sci.">
        <title>Isolation of Rhizosphere Bacteria That Improve Quality and Water Stress Tolerance in Greenhouse Ornamentals.</title>
        <authorList>
            <person name="Nordstedt N.P."/>
            <person name="Jones M.L."/>
        </authorList>
    </citation>
    <scope>NUCLEOTIDE SEQUENCE [LARGE SCALE GENOMIC DNA]</scope>
    <source>
        <strain evidence="2 3">C6C2</strain>
    </source>
</reference>
<sequence length="174" mass="18637">MKNVFRTSLILAAALGLSACATYKTAIPEGYAGPTALLKDSSDVYSMSKADIFYTLSVNGDEIDNARFATRRANEGRGAIMAVQKVQRPIPAQPLKVGVSARTVYAAPIMAMANTVYAVKGIVSFTPETGKTYVVRGKLSPTYSAVWIEEEASKSVVGEKIEIQGSAELGFFEK</sequence>
<keyword evidence="3" id="KW-1185">Reference proteome</keyword>
<accession>A0ABX2M8I2</accession>
<feature type="signal peptide" evidence="1">
    <location>
        <begin position="1"/>
        <end position="26"/>
    </location>
</feature>
<feature type="chain" id="PRO_5045107263" evidence="1">
    <location>
        <begin position="27"/>
        <end position="174"/>
    </location>
</feature>
<evidence type="ECO:0000256" key="1">
    <source>
        <dbReference type="SAM" id="SignalP"/>
    </source>
</evidence>
<dbReference type="EMBL" id="JABFMT010000034">
    <property type="protein sequence ID" value="NUU04091.1"/>
    <property type="molecule type" value="Genomic_DNA"/>
</dbReference>
<name>A0ABX2M8I2_9BURK</name>
<evidence type="ECO:0000313" key="2">
    <source>
        <dbReference type="EMBL" id="NUU04091.1"/>
    </source>
</evidence>
<keyword evidence="1" id="KW-0732">Signal</keyword>
<protein>
    <submittedName>
        <fullName evidence="2">Uncharacterized protein</fullName>
    </submittedName>
</protein>
<comment type="caution">
    <text evidence="2">The sequence shown here is derived from an EMBL/GenBank/DDBJ whole genome shotgun (WGS) entry which is preliminary data.</text>
</comment>
<dbReference type="RefSeq" id="WP_079218994.1">
    <property type="nucleotide sequence ID" value="NZ_CP018845.1"/>
</dbReference>
<evidence type="ECO:0000313" key="3">
    <source>
        <dbReference type="Proteomes" id="UP000536746"/>
    </source>
</evidence>